<dbReference type="PANTHER" id="PTHR43591:SF105">
    <property type="entry name" value="METHYLTRANSFERASE DOMAIN-CONTAINING PROTEIN-RELATED"/>
    <property type="match status" value="1"/>
</dbReference>
<gene>
    <name evidence="3" type="ORF">FIBRA_02131</name>
</gene>
<dbReference type="PANTHER" id="PTHR43591">
    <property type="entry name" value="METHYLTRANSFERASE"/>
    <property type="match status" value="1"/>
</dbReference>
<dbReference type="GeneID" id="24095015"/>
<dbReference type="Gene3D" id="3.40.50.150">
    <property type="entry name" value="Vaccinia Virus protein VP39"/>
    <property type="match status" value="1"/>
</dbReference>
<dbReference type="RefSeq" id="XP_012179387.1">
    <property type="nucleotide sequence ID" value="XM_012323997.1"/>
</dbReference>
<reference evidence="3 4" key="1">
    <citation type="journal article" date="2012" name="Appl. Environ. Microbiol.">
        <title>Short-read sequencing for genomic analysis of the brown rot fungus Fibroporia radiculosa.</title>
        <authorList>
            <person name="Tang J.D."/>
            <person name="Perkins A.D."/>
            <person name="Sonstegard T.S."/>
            <person name="Schroeder S.G."/>
            <person name="Burgess S.C."/>
            <person name="Diehl S.V."/>
        </authorList>
    </citation>
    <scope>NUCLEOTIDE SEQUENCE [LARGE SCALE GENOMIC DNA]</scope>
    <source>
        <strain evidence="3 4">TFFH 294</strain>
    </source>
</reference>
<keyword evidence="4" id="KW-1185">Reference proteome</keyword>
<proteinExistence type="predicted"/>
<dbReference type="GO" id="GO:0008168">
    <property type="term" value="F:methyltransferase activity"/>
    <property type="evidence" value="ECO:0007669"/>
    <property type="project" value="TreeGrafter"/>
</dbReference>
<protein>
    <recommendedName>
        <fullName evidence="2">Methyltransferase domain-containing protein</fullName>
    </recommendedName>
</protein>
<dbReference type="CDD" id="cd02440">
    <property type="entry name" value="AdoMet_MTases"/>
    <property type="match status" value="1"/>
</dbReference>
<name>J4H1N9_9APHY</name>
<dbReference type="Pfam" id="PF13649">
    <property type="entry name" value="Methyltransf_25"/>
    <property type="match status" value="1"/>
</dbReference>
<feature type="domain" description="Methyltransferase" evidence="2">
    <location>
        <begin position="78"/>
        <end position="177"/>
    </location>
</feature>
<feature type="compositionally biased region" description="Polar residues" evidence="1">
    <location>
        <begin position="245"/>
        <end position="262"/>
    </location>
</feature>
<dbReference type="STRING" id="599839.J4H1N9"/>
<sequence length="506" mass="57432">MAQGTVSRDVQDELLSKRPRRRNLRGGAANNGSMHRSIPYPARSSMDLYLYDSWDYMFMSGVVCQFTVHKFDPPPRKVLDIGCGNGIWVIEAAKKWMDTQFVGIDLEKCQPDLTRPEYELENYSQRIEWQHIDFLEPLPFATGEFDFVRFCVIGLAVPEDEWQYLIEECARVLAPNGVLEAIEEDLIFPSGDIQKGDDHSLSPISPATAAGSSFAGSTSSLISSPLSFHSSEQHVGLIAPRITPSNSVDSASSQRSILQQNKSLRDRSASSRDHHDLYRAWEGMLHRRFIAPNIIAVLPFYLSTYFDDVQMLPAMHILLPPNSAQSTEGYVDSHFHFGDSPGMTKMFLDLQTHGSRWSTERAENSSSRSKQATKSATVSSWASIHLAKTIQKVRACKEAIWLEYKYQQGDGKRVSEENLREDFLRLWDKWEEDMKDRMSMRAKLNEALAWIDPTGNDQPDWKVWREHAGEMELSEITASYIGPENLCRSLRAFACYKPTSKNIGGR</sequence>
<accession>J4H1N9</accession>
<evidence type="ECO:0000256" key="1">
    <source>
        <dbReference type="SAM" id="MobiDB-lite"/>
    </source>
</evidence>
<dbReference type="SUPFAM" id="SSF53335">
    <property type="entry name" value="S-adenosyl-L-methionine-dependent methyltransferases"/>
    <property type="match status" value="1"/>
</dbReference>
<feature type="region of interest" description="Disordered" evidence="1">
    <location>
        <begin position="1"/>
        <end position="30"/>
    </location>
</feature>
<feature type="region of interest" description="Disordered" evidence="1">
    <location>
        <begin position="245"/>
        <end position="270"/>
    </location>
</feature>
<organism evidence="3 4">
    <name type="scientific">Fibroporia radiculosa</name>
    <dbReference type="NCBI Taxonomy" id="599839"/>
    <lineage>
        <taxon>Eukaryota</taxon>
        <taxon>Fungi</taxon>
        <taxon>Dikarya</taxon>
        <taxon>Basidiomycota</taxon>
        <taxon>Agaricomycotina</taxon>
        <taxon>Agaricomycetes</taxon>
        <taxon>Polyporales</taxon>
        <taxon>Fibroporiaceae</taxon>
        <taxon>Fibroporia</taxon>
    </lineage>
</organism>
<dbReference type="InParanoid" id="J4H1N9"/>
<dbReference type="Proteomes" id="UP000006352">
    <property type="component" value="Unassembled WGS sequence"/>
</dbReference>
<dbReference type="AlphaFoldDB" id="J4H1N9"/>
<dbReference type="EMBL" id="HE796965">
    <property type="protein sequence ID" value="CCM00104.1"/>
    <property type="molecule type" value="Genomic_DNA"/>
</dbReference>
<dbReference type="HOGENOM" id="CLU_029174_0_0_1"/>
<evidence type="ECO:0000313" key="3">
    <source>
        <dbReference type="EMBL" id="CCM00104.1"/>
    </source>
</evidence>
<evidence type="ECO:0000313" key="4">
    <source>
        <dbReference type="Proteomes" id="UP000006352"/>
    </source>
</evidence>
<evidence type="ECO:0000259" key="2">
    <source>
        <dbReference type="Pfam" id="PF13649"/>
    </source>
</evidence>
<dbReference type="InterPro" id="IPR029063">
    <property type="entry name" value="SAM-dependent_MTases_sf"/>
</dbReference>
<dbReference type="OrthoDB" id="2013972at2759"/>
<dbReference type="InterPro" id="IPR041698">
    <property type="entry name" value="Methyltransf_25"/>
</dbReference>